<sequence length="179" mass="20114">RYEFAAAPIASKLTDGEKIHQFKTQGPLFLSRYLIERQVKTWDDVKTACEIKSQMAQQMASPPKHQDPSLLLLPPAMDWEQYTLSWAYEGQDFEVKAMSKPSPQLLAGLEEPLLDAVHDDVQKFIKTVEAKDTIDAGVVWVMQTAAPNNHPESVPVEDPPAPLTVEQRQQVDAVCRIFA</sequence>
<comment type="caution">
    <text evidence="1">The sequence shown here is derived from an EMBL/GenBank/DDBJ whole genome shotgun (WGS) entry which is preliminary data.</text>
</comment>
<proteinExistence type="predicted"/>
<dbReference type="EMBL" id="JAAAXW010001259">
    <property type="protein sequence ID" value="KAF9535923.1"/>
    <property type="molecule type" value="Genomic_DNA"/>
</dbReference>
<reference evidence="1" key="1">
    <citation type="journal article" date="2020" name="Fungal Divers.">
        <title>Resolving the Mortierellaceae phylogeny through synthesis of multi-gene phylogenetics and phylogenomics.</title>
        <authorList>
            <person name="Vandepol N."/>
            <person name="Liber J."/>
            <person name="Desiro A."/>
            <person name="Na H."/>
            <person name="Kennedy M."/>
            <person name="Barry K."/>
            <person name="Grigoriev I.V."/>
            <person name="Miller A.N."/>
            <person name="O'Donnell K."/>
            <person name="Stajich J.E."/>
            <person name="Bonito G."/>
        </authorList>
    </citation>
    <scope>NUCLEOTIDE SEQUENCE</scope>
    <source>
        <strain evidence="1">NRRL 2591</strain>
    </source>
</reference>
<evidence type="ECO:0000313" key="1">
    <source>
        <dbReference type="EMBL" id="KAF9535923.1"/>
    </source>
</evidence>
<dbReference type="Proteomes" id="UP000723463">
    <property type="component" value="Unassembled WGS sequence"/>
</dbReference>
<name>A0A9P6EVN6_9FUNG</name>
<protein>
    <submittedName>
        <fullName evidence="1">Uncharacterized protein</fullName>
    </submittedName>
</protein>
<gene>
    <name evidence="1" type="ORF">EC957_001420</name>
</gene>
<organism evidence="1 2">
    <name type="scientific">Mortierella hygrophila</name>
    <dbReference type="NCBI Taxonomy" id="979708"/>
    <lineage>
        <taxon>Eukaryota</taxon>
        <taxon>Fungi</taxon>
        <taxon>Fungi incertae sedis</taxon>
        <taxon>Mucoromycota</taxon>
        <taxon>Mortierellomycotina</taxon>
        <taxon>Mortierellomycetes</taxon>
        <taxon>Mortierellales</taxon>
        <taxon>Mortierellaceae</taxon>
        <taxon>Mortierella</taxon>
    </lineage>
</organism>
<evidence type="ECO:0000313" key="2">
    <source>
        <dbReference type="Proteomes" id="UP000723463"/>
    </source>
</evidence>
<keyword evidence="2" id="KW-1185">Reference proteome</keyword>
<feature type="non-terminal residue" evidence="1">
    <location>
        <position position="179"/>
    </location>
</feature>
<accession>A0A9P6EVN6</accession>
<dbReference type="AlphaFoldDB" id="A0A9P6EVN6"/>